<evidence type="ECO:0000256" key="7">
    <source>
        <dbReference type="ARBA" id="ARBA00022723"/>
    </source>
</evidence>
<evidence type="ECO:0000256" key="32">
    <source>
        <dbReference type="SAM" id="MobiDB-lite"/>
    </source>
</evidence>
<keyword evidence="11 33" id="KW-1133">Transmembrane helix</keyword>
<evidence type="ECO:0000256" key="21">
    <source>
        <dbReference type="ARBA" id="ARBA00023288"/>
    </source>
</evidence>
<dbReference type="InterPro" id="IPR017452">
    <property type="entry name" value="GPCR_Rhodpsn_7TM"/>
</dbReference>
<comment type="similarity">
    <text evidence="31">Belongs to the G-protein coupled receptor 1 family.</text>
</comment>
<feature type="region of interest" description="Disordered" evidence="32">
    <location>
        <begin position="824"/>
        <end position="850"/>
    </location>
</feature>
<keyword evidence="19 31" id="KW-0807">Transducer</keyword>
<dbReference type="GO" id="GO:0006508">
    <property type="term" value="P:proteolysis"/>
    <property type="evidence" value="ECO:0007669"/>
    <property type="project" value="UniProtKB-KW"/>
</dbReference>
<evidence type="ECO:0000256" key="12">
    <source>
        <dbReference type="ARBA" id="ARBA00023040"/>
    </source>
</evidence>
<dbReference type="PROSITE" id="PS51864">
    <property type="entry name" value="ASTACIN"/>
    <property type="match status" value="1"/>
</dbReference>
<dbReference type="PANTHER" id="PTHR24248:SF130">
    <property type="entry name" value="ALPHA-2B ADRENERGIC RECEPTOR"/>
    <property type="match status" value="1"/>
</dbReference>
<keyword evidence="16" id="KW-0865">Zymogen</keyword>
<evidence type="ECO:0000256" key="13">
    <source>
        <dbReference type="ARBA" id="ARBA00023049"/>
    </source>
</evidence>
<keyword evidence="10 30" id="KW-0862">Zinc</keyword>
<feature type="active site" evidence="30">
    <location>
        <position position="192"/>
    </location>
</feature>
<dbReference type="InterPro" id="IPR024079">
    <property type="entry name" value="MetalloPept_cat_dom_sf"/>
</dbReference>
<dbReference type="PROSITE" id="PS50262">
    <property type="entry name" value="G_PROTEIN_RECEP_F1_2"/>
    <property type="match status" value="1"/>
</dbReference>
<dbReference type="Gene3D" id="3.40.390.10">
    <property type="entry name" value="Collagenase (Catalytic Domain)"/>
    <property type="match status" value="1"/>
</dbReference>
<dbReference type="InterPro" id="IPR002233">
    <property type="entry name" value="ADR_fam"/>
</dbReference>
<dbReference type="GO" id="GO:0008270">
    <property type="term" value="F:zinc ion binding"/>
    <property type="evidence" value="ECO:0007669"/>
    <property type="project" value="UniProtKB-UniRule"/>
</dbReference>
<keyword evidence="4" id="KW-0963">Cytoplasm</keyword>
<keyword evidence="22" id="KW-0968">Cytoplasmic vesicle</keyword>
<dbReference type="PRINTS" id="PR00237">
    <property type="entry name" value="GPCRRHODOPSN"/>
</dbReference>
<feature type="transmembrane region" description="Helical" evidence="33">
    <location>
        <begin position="631"/>
        <end position="655"/>
    </location>
</feature>
<evidence type="ECO:0000256" key="17">
    <source>
        <dbReference type="ARBA" id="ARBA00023157"/>
    </source>
</evidence>
<evidence type="ECO:0000256" key="5">
    <source>
        <dbReference type="ARBA" id="ARBA00022670"/>
    </source>
</evidence>
<evidence type="ECO:0000256" key="31">
    <source>
        <dbReference type="RuleBase" id="RU000688"/>
    </source>
</evidence>
<dbReference type="SMART" id="SM01381">
    <property type="entry name" value="7TM_GPCR_Srsx"/>
    <property type="match status" value="1"/>
</dbReference>
<dbReference type="GO" id="GO:0006940">
    <property type="term" value="P:regulation of smooth muscle contraction"/>
    <property type="evidence" value="ECO:0007669"/>
    <property type="project" value="InterPro"/>
</dbReference>
<evidence type="ECO:0000256" key="25">
    <source>
        <dbReference type="ARBA" id="ARBA00057258"/>
    </source>
</evidence>
<feature type="binding site" evidence="30">
    <location>
        <position position="195"/>
    </location>
    <ligand>
        <name>Zn(2+)</name>
        <dbReference type="ChEBI" id="CHEBI:29105"/>
        <note>catalytic</note>
    </ligand>
</feature>
<evidence type="ECO:0000256" key="23">
    <source>
        <dbReference type="ARBA" id="ARBA00031735"/>
    </source>
</evidence>
<evidence type="ECO:0000256" key="1">
    <source>
        <dbReference type="ARBA" id="ARBA00004651"/>
    </source>
</evidence>
<feature type="non-terminal residue" evidence="36">
    <location>
        <position position="1068"/>
    </location>
</feature>
<evidence type="ECO:0000256" key="18">
    <source>
        <dbReference type="ARBA" id="ARBA00023170"/>
    </source>
</evidence>
<keyword evidence="13 30" id="KW-0482">Metalloprotease</keyword>
<dbReference type="FunFam" id="3.40.390.10:FF:000036">
    <property type="entry name" value="Metalloendopeptidase"/>
    <property type="match status" value="1"/>
</dbReference>
<feature type="domain" description="G-protein coupled receptors family 1 profile" evidence="34">
    <location>
        <begin position="647"/>
        <end position="1044"/>
    </location>
</feature>
<dbReference type="InterPro" id="IPR006026">
    <property type="entry name" value="Peptidase_Metallo"/>
</dbReference>
<keyword evidence="18 31" id="KW-0675">Receptor</keyword>
<keyword evidence="21" id="KW-0449">Lipoprotein</keyword>
<dbReference type="GO" id="GO:0019229">
    <property type="term" value="P:regulation of vasoconstriction"/>
    <property type="evidence" value="ECO:0007669"/>
    <property type="project" value="InterPro"/>
</dbReference>
<evidence type="ECO:0000313" key="36">
    <source>
        <dbReference type="EMBL" id="KAF5926156.1"/>
    </source>
</evidence>
<evidence type="ECO:0000256" key="11">
    <source>
        <dbReference type="ARBA" id="ARBA00022989"/>
    </source>
</evidence>
<keyword evidence="6 31" id="KW-0812">Transmembrane</keyword>
<evidence type="ECO:0000256" key="3">
    <source>
        <dbReference type="ARBA" id="ARBA00022475"/>
    </source>
</evidence>
<keyword evidence="5 30" id="KW-0645">Protease</keyword>
<evidence type="ECO:0000256" key="22">
    <source>
        <dbReference type="ARBA" id="ARBA00023329"/>
    </source>
</evidence>
<dbReference type="GO" id="GO:0004222">
    <property type="term" value="F:metalloendopeptidase activity"/>
    <property type="evidence" value="ECO:0007669"/>
    <property type="project" value="UniProtKB-UniRule"/>
</dbReference>
<dbReference type="PROSITE" id="PS00237">
    <property type="entry name" value="G_PROTEIN_RECEP_F1_1"/>
    <property type="match status" value="1"/>
</dbReference>
<dbReference type="GO" id="GO:0051379">
    <property type="term" value="F:epinephrine binding"/>
    <property type="evidence" value="ECO:0007669"/>
    <property type="project" value="TreeGrafter"/>
</dbReference>
<accession>A0A7J7FEQ9</accession>
<evidence type="ECO:0000256" key="16">
    <source>
        <dbReference type="ARBA" id="ARBA00023145"/>
    </source>
</evidence>
<evidence type="ECO:0000256" key="19">
    <source>
        <dbReference type="ARBA" id="ARBA00023224"/>
    </source>
</evidence>
<comment type="subunit">
    <text evidence="26">Interacts (via N-terminal domain) with SPACA3; the interaction occurs during fertilization.</text>
</comment>
<feature type="region of interest" description="Disordered" evidence="32">
    <location>
        <begin position="307"/>
        <end position="332"/>
    </location>
</feature>
<dbReference type="PANTHER" id="PTHR24248">
    <property type="entry name" value="ADRENERGIC RECEPTOR-RELATED G-PROTEIN COUPLED RECEPTOR"/>
    <property type="match status" value="1"/>
</dbReference>
<evidence type="ECO:0000256" key="28">
    <source>
        <dbReference type="ARBA" id="ARBA00075273"/>
    </source>
</evidence>
<proteinExistence type="inferred from homology"/>
<comment type="caution">
    <text evidence="36">The sequence shown here is derived from an EMBL/GenBank/DDBJ whole genome shotgun (WGS) entry which is preliminary data.</text>
</comment>
<dbReference type="GO" id="GO:0005886">
    <property type="term" value="C:plasma membrane"/>
    <property type="evidence" value="ECO:0007669"/>
    <property type="project" value="UniProtKB-SubCell"/>
</dbReference>
<comment type="caution">
    <text evidence="30">Lacks conserved residue(s) required for the propagation of feature annotation.</text>
</comment>
<dbReference type="InterPro" id="IPR000276">
    <property type="entry name" value="GPCR_Rhodpsn"/>
</dbReference>
<comment type="function">
    <text evidence="25">Oocyte-specific oolemmal receptor involved in sperm and egg adhesion and fertilization. Plays a role in the polyspermy inhibition. Probably acts as a protease for the post-fertilization cleavage of ZP2. Cleaves the sperm-binding ZP2 at the surface of the zona pellucida after fertilization and cortical granule exocytosis, rendering the zona pellucida unable to support further sperm binding.</text>
</comment>
<gene>
    <name evidence="36" type="ORF">HPG69_011282</name>
</gene>
<feature type="binding site" evidence="30">
    <location>
        <position position="201"/>
    </location>
    <ligand>
        <name>Zn(2+)</name>
        <dbReference type="ChEBI" id="CHEBI:29105"/>
        <note>catalytic</note>
    </ligand>
</feature>
<sequence>AWVLRSDTPPPPHVLSSCLTNGDTSGTGLILGAPSASSCSGACGLSFSEGLLTPEGTQTSWDKDIPAINQGLIPEETPESGFLVEGDILRPSPFQLLSASSNKWPKNDGVVEVPFLLSSKYDKPSREVILEAFAEFERFTCIRFVTYQGQRDFISIIPMSGCFSGVGRSGGMQVVSLAPTCLQRGPGIVLHELMHVLGFWHEHARADRDRYIRVNWNEILPGFEINFIKSRNSNMLVPYDYSSVMHYGSPPCDPDSGRHLLGFRLAFSRRGLPTITPLWAPSVHIGQRWNLSTSDITRVLRLYDCSPSGHSPRGKGIQAHSYGRSSTPASRPPLQRLLKALLAESRSPDSSGPRAGGPHVAAGRGGSLHGQEPPALRSFGVEASARPPQTPASSPRSRPGGGAPGFALERSWQAQVPTVPPAPSLEAEDQPAPIRAALGNPALPGARVPGSHFRGMPRAALALLSTPLLRRAACGRGSRLERASGAGAAASAPPPRTGGAPPAGPCAPAYVQQPRGGRAQLYPGPGRGGGGSGTTWKTSLGRTAGTPGAGGRECRRAVAGPGRPRPPKRLSAWPWGSSAFSAARGATPSSSRAGWDSSVAGCARAGRAAPLLAASGSAMDHQEPYSVQATAAIAAVITFLILFTIFGNSLVILAVLTSRSLRAPQNLFLVSLAAADILVATLIIPFSLANELLGYWYFRRTWCEVYLALDVLFCTSSIVHLCAISLDRYWAVSRALEYNSKRTPRRIKCIILTVWLIAAVISLPPLIYKGDQGPQPRGRPQCKLNQEAWYILASSIGSFFAPCLIMILVYLRIYLIAKRSHLRGPRAKRGPGEGEFKQPRPVPQGASASAKLPTLASHLAAAGEANGQSTPTGEEEEGETPGTSALPPSWPALPSSGQDQKEGVYGASPEEEEEEEDEDEEEEEEEECEPQALPASPASACKPPLQQPQGSRVLATLRGQVLLGRGLGTAGGQWWRRRAQLTREKRFTFVLAVVIGVFVLCWFPFFFTYSLGAICPQHCKVPHGLFQFFFWIGYCNSSLNPVIYTIFNQDFRRAFRRILCRQWTQTAW</sequence>
<keyword evidence="8" id="KW-0732">Signal</keyword>
<evidence type="ECO:0000256" key="4">
    <source>
        <dbReference type="ARBA" id="ARBA00022490"/>
    </source>
</evidence>
<dbReference type="AlphaFoldDB" id="A0A7J7FEQ9"/>
<dbReference type="PRINTS" id="PR00559">
    <property type="entry name" value="ADRENRGCA2BR"/>
</dbReference>
<dbReference type="SUPFAM" id="SSF55486">
    <property type="entry name" value="Metalloproteases ('zincins'), catalytic domain"/>
    <property type="match status" value="1"/>
</dbReference>
<feature type="region of interest" description="Disordered" evidence="32">
    <location>
        <begin position="344"/>
        <end position="406"/>
    </location>
</feature>
<dbReference type="Pfam" id="PF01400">
    <property type="entry name" value="Astacin"/>
    <property type="match status" value="1"/>
</dbReference>
<feature type="region of interest" description="Disordered" evidence="32">
    <location>
        <begin position="864"/>
        <end position="947"/>
    </location>
</feature>
<feature type="transmembrane region" description="Helical" evidence="33">
    <location>
        <begin position="747"/>
        <end position="768"/>
    </location>
</feature>
<evidence type="ECO:0000256" key="20">
    <source>
        <dbReference type="ARBA" id="ARBA00023279"/>
    </source>
</evidence>
<keyword evidence="17" id="KW-1015">Disulfide bond</keyword>
<comment type="cofactor">
    <cofactor evidence="30">
        <name>Zn(2+)</name>
        <dbReference type="ChEBI" id="CHEBI:29105"/>
    </cofactor>
    <text evidence="30">Binds 1 zinc ion per subunit.</text>
</comment>
<evidence type="ECO:0000256" key="27">
    <source>
        <dbReference type="ARBA" id="ARBA00068597"/>
    </source>
</evidence>
<reference evidence="36 37" key="1">
    <citation type="journal article" date="2020" name="Mol. Biol. Evol.">
        <title>Interspecific Gene Flow and the Evolution of Specialization in Black and White Rhinoceros.</title>
        <authorList>
            <person name="Moodley Y."/>
            <person name="Westbury M.V."/>
            <person name="Russo I.M."/>
            <person name="Gopalakrishnan S."/>
            <person name="Rakotoarivelo A."/>
            <person name="Olsen R.A."/>
            <person name="Prost S."/>
            <person name="Tunstall T."/>
            <person name="Ryder O.A."/>
            <person name="Dalen L."/>
            <person name="Bruford M.W."/>
        </authorList>
    </citation>
    <scope>NUCLEOTIDE SEQUENCE [LARGE SCALE GENOMIC DNA]</scope>
    <source>
        <strain evidence="36">SBR-YM</strain>
        <tissue evidence="36">Skin</tissue>
    </source>
</reference>
<feature type="transmembrane region" description="Helical" evidence="33">
    <location>
        <begin position="706"/>
        <end position="726"/>
    </location>
</feature>
<comment type="subcellular location">
    <subcellularLocation>
        <location evidence="1">Cell membrane</location>
        <topology evidence="1">Multi-pass membrane protein</topology>
    </subcellularLocation>
    <subcellularLocation>
        <location evidence="24">Cytoplasmic vesicle</location>
        <location evidence="24">Secretory vesicle</location>
        <location evidence="24">Cortical granule</location>
    </subcellularLocation>
</comment>
<evidence type="ECO:0000256" key="6">
    <source>
        <dbReference type="ARBA" id="ARBA00022692"/>
    </source>
</evidence>
<organism evidence="36 37">
    <name type="scientific">Diceros bicornis minor</name>
    <name type="common">South-central black rhinoceros</name>
    <dbReference type="NCBI Taxonomy" id="77932"/>
    <lineage>
        <taxon>Eukaryota</taxon>
        <taxon>Metazoa</taxon>
        <taxon>Chordata</taxon>
        <taxon>Craniata</taxon>
        <taxon>Vertebrata</taxon>
        <taxon>Euteleostomi</taxon>
        <taxon>Mammalia</taxon>
        <taxon>Eutheria</taxon>
        <taxon>Laurasiatheria</taxon>
        <taxon>Perissodactyla</taxon>
        <taxon>Rhinocerotidae</taxon>
        <taxon>Diceros</taxon>
    </lineage>
</organism>
<dbReference type="SUPFAM" id="SSF81321">
    <property type="entry name" value="Family A G protein-coupled receptor-like"/>
    <property type="match status" value="1"/>
</dbReference>
<dbReference type="FunFam" id="1.20.1070.10:FF:000100">
    <property type="entry name" value="alpha-2B adrenergic receptor"/>
    <property type="match status" value="1"/>
</dbReference>
<evidence type="ECO:0000256" key="8">
    <source>
        <dbReference type="ARBA" id="ARBA00022729"/>
    </source>
</evidence>
<dbReference type="SMART" id="SM00235">
    <property type="entry name" value="ZnMc"/>
    <property type="match status" value="1"/>
</dbReference>
<feature type="compositionally biased region" description="Low complexity" evidence="32">
    <location>
        <begin position="880"/>
        <end position="896"/>
    </location>
</feature>
<dbReference type="GO" id="GO:0030168">
    <property type="term" value="P:platelet activation"/>
    <property type="evidence" value="ECO:0007669"/>
    <property type="project" value="InterPro"/>
</dbReference>
<evidence type="ECO:0000256" key="2">
    <source>
        <dbReference type="ARBA" id="ARBA00019305"/>
    </source>
</evidence>
<feature type="binding site" evidence="30">
    <location>
        <position position="191"/>
    </location>
    <ligand>
        <name>Zn(2+)</name>
        <dbReference type="ChEBI" id="CHEBI:29105"/>
        <note>catalytic</note>
    </ligand>
</feature>
<evidence type="ECO:0000256" key="10">
    <source>
        <dbReference type="ARBA" id="ARBA00022833"/>
    </source>
</evidence>
<dbReference type="Pfam" id="PF00001">
    <property type="entry name" value="7tm_1"/>
    <property type="match status" value="1"/>
</dbReference>
<keyword evidence="3" id="KW-1003">Cell membrane</keyword>
<dbReference type="Gene3D" id="1.20.1070.10">
    <property type="entry name" value="Rhodopsin 7-helix transmembrane proteins"/>
    <property type="match status" value="2"/>
</dbReference>
<evidence type="ECO:0000256" key="30">
    <source>
        <dbReference type="PROSITE-ProRule" id="PRU01211"/>
    </source>
</evidence>
<feature type="transmembrane region" description="Helical" evidence="33">
    <location>
        <begin position="788"/>
        <end position="811"/>
    </location>
</feature>
<keyword evidence="15" id="KW-0564">Palmitate</keyword>
<evidence type="ECO:0000313" key="37">
    <source>
        <dbReference type="Proteomes" id="UP000551758"/>
    </source>
</evidence>
<keyword evidence="37" id="KW-1185">Reference proteome</keyword>
<keyword evidence="12 31" id="KW-0297">G-protein coupled receptor</keyword>
<evidence type="ECO:0000256" key="15">
    <source>
        <dbReference type="ARBA" id="ARBA00023139"/>
    </source>
</evidence>
<keyword evidence="20" id="KW-0278">Fertilization</keyword>
<evidence type="ECO:0000256" key="14">
    <source>
        <dbReference type="ARBA" id="ARBA00023136"/>
    </source>
</evidence>
<evidence type="ECO:0000256" key="29">
    <source>
        <dbReference type="ARBA" id="ARBA00079608"/>
    </source>
</evidence>
<evidence type="ECO:0000256" key="33">
    <source>
        <dbReference type="SAM" id="Phobius"/>
    </source>
</evidence>
<dbReference type="CDD" id="cd15321">
    <property type="entry name" value="7tmA_alpha2B_AR"/>
    <property type="match status" value="1"/>
</dbReference>
<evidence type="ECO:0000256" key="9">
    <source>
        <dbReference type="ARBA" id="ARBA00022801"/>
    </source>
</evidence>
<dbReference type="InterPro" id="IPR000207">
    <property type="entry name" value="ADRA2B_rcpt"/>
</dbReference>
<keyword evidence="7 30" id="KW-0479">Metal-binding</keyword>
<evidence type="ECO:0000256" key="24">
    <source>
        <dbReference type="ARBA" id="ARBA00037865"/>
    </source>
</evidence>
<evidence type="ECO:0000256" key="26">
    <source>
        <dbReference type="ARBA" id="ARBA00065652"/>
    </source>
</evidence>
<feature type="transmembrane region" description="Helical" evidence="33">
    <location>
        <begin position="1028"/>
        <end position="1047"/>
    </location>
</feature>
<feature type="transmembrane region" description="Helical" evidence="33">
    <location>
        <begin position="667"/>
        <end position="686"/>
    </location>
</feature>
<dbReference type="PRINTS" id="PR01103">
    <property type="entry name" value="ADRENERGICR"/>
</dbReference>
<keyword evidence="9 30" id="KW-0378">Hydrolase</keyword>
<name>A0A7J7FEQ9_DICBM</name>
<feature type="compositionally biased region" description="Acidic residues" evidence="32">
    <location>
        <begin position="909"/>
        <end position="929"/>
    </location>
</feature>
<dbReference type="InterPro" id="IPR001506">
    <property type="entry name" value="Peptidase_M12A"/>
</dbReference>
<protein>
    <recommendedName>
        <fullName evidence="2">Alpha-2B adrenergic receptor</fullName>
    </recommendedName>
    <alternativeName>
        <fullName evidence="23">Alpha-2B adrenoreceptor</fullName>
    </alternativeName>
    <alternativeName>
        <fullName evidence="27">Astacin-like metalloendopeptidase</fullName>
    </alternativeName>
    <alternativeName>
        <fullName evidence="28">Oocyte astacin</fullName>
    </alternativeName>
    <alternativeName>
        <fullName evidence="29">Ovastacin</fullName>
    </alternativeName>
</protein>
<dbReference type="GO" id="GO:0060473">
    <property type="term" value="C:cortical granule"/>
    <property type="evidence" value="ECO:0007669"/>
    <property type="project" value="UniProtKB-SubCell"/>
</dbReference>
<evidence type="ECO:0000259" key="34">
    <source>
        <dbReference type="PROSITE" id="PS50262"/>
    </source>
</evidence>
<feature type="transmembrane region" description="Helical" evidence="33">
    <location>
        <begin position="987"/>
        <end position="1008"/>
    </location>
</feature>
<dbReference type="FunFam" id="1.20.1070.10:FF:000185">
    <property type="entry name" value="Alpha-2B adrenergic receptor"/>
    <property type="match status" value="1"/>
</dbReference>
<keyword evidence="14 33" id="KW-0472">Membrane</keyword>
<dbReference type="Proteomes" id="UP000551758">
    <property type="component" value="Unassembled WGS sequence"/>
</dbReference>
<dbReference type="GO" id="GO:0007338">
    <property type="term" value="P:single fertilization"/>
    <property type="evidence" value="ECO:0007669"/>
    <property type="project" value="UniProtKB-KW"/>
</dbReference>
<evidence type="ECO:0000259" key="35">
    <source>
        <dbReference type="PROSITE" id="PS51864"/>
    </source>
</evidence>
<dbReference type="EMBL" id="JACDTQ010000773">
    <property type="protein sequence ID" value="KAF5926156.1"/>
    <property type="molecule type" value="Genomic_DNA"/>
</dbReference>
<feature type="domain" description="Peptidase M12A" evidence="35">
    <location>
        <begin position="95"/>
        <end position="306"/>
    </location>
</feature>
<dbReference type="GO" id="GO:0004938">
    <property type="term" value="F:alpha2-adrenergic receptor activity"/>
    <property type="evidence" value="ECO:0007669"/>
    <property type="project" value="InterPro"/>
</dbReference>
<feature type="region of interest" description="Disordered" evidence="32">
    <location>
        <begin position="479"/>
        <end position="573"/>
    </location>
</feature>